<dbReference type="PANTHER" id="PTHR43493">
    <property type="entry name" value="DNA GYRASE/TOPOISOMERASE SUBUNIT A"/>
    <property type="match status" value="1"/>
</dbReference>
<dbReference type="Pfam" id="PF00521">
    <property type="entry name" value="DNA_topoisoIV"/>
    <property type="match status" value="2"/>
</dbReference>
<dbReference type="SUPFAM" id="SSF56719">
    <property type="entry name" value="Type II DNA topoisomerase"/>
    <property type="match status" value="2"/>
</dbReference>
<proteinExistence type="inferred from homology"/>
<keyword evidence="5" id="KW-0547">Nucleotide-binding</keyword>
<dbReference type="CDD" id="cd00187">
    <property type="entry name" value="TOP4c"/>
    <property type="match status" value="1"/>
</dbReference>
<dbReference type="PRINTS" id="PR00379">
    <property type="entry name" value="INTEIN"/>
</dbReference>
<keyword evidence="11" id="KW-0413">Isomerase</keyword>
<dbReference type="PROSITE" id="PS50818">
    <property type="entry name" value="INTEIN_C_TER"/>
    <property type="match status" value="1"/>
</dbReference>
<dbReference type="SUPFAM" id="SSF101904">
    <property type="entry name" value="GyrA/ParC C-terminal domain-like"/>
    <property type="match status" value="1"/>
</dbReference>
<evidence type="ECO:0000256" key="2">
    <source>
        <dbReference type="ARBA" id="ARBA00001978"/>
    </source>
</evidence>
<dbReference type="SMART" id="SM00305">
    <property type="entry name" value="HintC"/>
    <property type="match status" value="1"/>
</dbReference>
<feature type="non-terminal residue" evidence="16">
    <location>
        <position position="1277"/>
    </location>
</feature>
<evidence type="ECO:0000256" key="11">
    <source>
        <dbReference type="ARBA" id="ARBA00023235"/>
    </source>
</evidence>
<dbReference type="InterPro" id="IPR006142">
    <property type="entry name" value="INTEIN"/>
</dbReference>
<comment type="caution">
    <text evidence="16">The sequence shown here is derived from an EMBL/GenBank/DDBJ whole genome shotgun (WGS) entry which is preliminary data.</text>
</comment>
<evidence type="ECO:0000256" key="1">
    <source>
        <dbReference type="ARBA" id="ARBA00000185"/>
    </source>
</evidence>
<evidence type="ECO:0000256" key="14">
    <source>
        <dbReference type="SAM" id="MobiDB-lite"/>
    </source>
</evidence>
<accession>A0A2M6WRQ7</accession>
<dbReference type="InterPro" id="IPR013757">
    <property type="entry name" value="Topo_IIA_A_a_sf"/>
</dbReference>
<dbReference type="Gene3D" id="3.30.1360.40">
    <property type="match status" value="1"/>
</dbReference>
<evidence type="ECO:0000256" key="3">
    <source>
        <dbReference type="ARBA" id="ARBA00008263"/>
    </source>
</evidence>
<evidence type="ECO:0000256" key="10">
    <source>
        <dbReference type="ARBA" id="ARBA00023125"/>
    </source>
</evidence>
<dbReference type="InterPro" id="IPR006691">
    <property type="entry name" value="GyrA/parC_rep"/>
</dbReference>
<dbReference type="FunFam" id="1.10.268.10:FF:000001">
    <property type="entry name" value="DNA gyrase subunit A"/>
    <property type="match status" value="1"/>
</dbReference>
<evidence type="ECO:0000313" key="17">
    <source>
        <dbReference type="Proteomes" id="UP000228964"/>
    </source>
</evidence>
<evidence type="ECO:0000256" key="13">
    <source>
        <dbReference type="PROSITE-ProRule" id="PRU01384"/>
    </source>
</evidence>
<dbReference type="Gene3D" id="1.10.268.10">
    <property type="entry name" value="Topoisomerase, domain 3"/>
    <property type="match status" value="1"/>
</dbReference>
<dbReference type="AlphaFoldDB" id="A0A2M6WRQ7"/>
<comment type="function">
    <text evidence="2">A type II topoisomerase that negatively supercoils closed circular double-stranded (ds) DNA in an ATP-dependent manner to modulate DNA topology and maintain chromosomes in an underwound state. Negative supercoiling favors strand separation, and DNA replication, transcription, recombination and repair, all of which involve strand separation. Also able to catalyze the interconversion of other topological isomers of dsDNA rings, including catenanes and knotted rings. Type II topoisomerases break and join 2 DNA strands simultaneously in an ATP-dependent manner.</text>
</comment>
<dbReference type="Gene3D" id="3.90.199.10">
    <property type="entry name" value="Topoisomerase II, domain 5"/>
    <property type="match status" value="2"/>
</dbReference>
<dbReference type="InterPro" id="IPR003587">
    <property type="entry name" value="Hint_dom_N"/>
</dbReference>
<evidence type="ECO:0000256" key="8">
    <source>
        <dbReference type="ARBA" id="ARBA00023000"/>
    </source>
</evidence>
<feature type="compositionally biased region" description="Basic residues" evidence="14">
    <location>
        <begin position="1"/>
        <end position="11"/>
    </location>
</feature>
<dbReference type="InterPro" id="IPR036844">
    <property type="entry name" value="Hint_dom_sf"/>
</dbReference>
<dbReference type="InterPro" id="IPR030934">
    <property type="entry name" value="Intein_C"/>
</dbReference>
<comment type="caution">
    <text evidence="13">Lacks conserved residue(s) required for the propagation of feature annotation.</text>
</comment>
<comment type="catalytic activity">
    <reaction evidence="1">
        <text>ATP-dependent breakage, passage and rejoining of double-stranded DNA.</text>
        <dbReference type="EC" id="5.6.2.2"/>
    </reaction>
</comment>
<dbReference type="SMART" id="SM00434">
    <property type="entry name" value="TOP4c"/>
    <property type="match status" value="1"/>
</dbReference>
<sequence length="1277" mass="145487">MVKKIKDKKIKNVPNKKLPKKATSVPLAKKKVDAKTVKKSLQPPKKEQIKSDQKISLGDNKQIVLNNEEAKIASNKIIPKQLVNGKQQTEYGLVQPQPIIEEMSRSYLDYAMSVIVSRALPDARDGLKPVHRRILYAMWSIGLRAGAKFRKSATVVGEVLGKYHPHGDAAVYDSLVRMAQDFSLRYPLVRGQGNFGCFTKDTKIKLTDSRNLSFSELIKEYKKGKQNYTYTINNLGFISIAKIKNPRLTRKQAEIIKVILDNGEEIKCTPNHLFMLRDGLYQEAQKLKSGDSLMPLYQKFSVKTDRLNREDYILIYQNKKNEWVPVHHLADNYNLNIGKYKKSAGRVRHHIDFNKLNNDPDNIVRMQWGEHWKVHYKQASRLHQSNEYREKIAQGRKKFWSNPSNKTRYAKALSERNIKNWQNPEYREKMRRFLSETNKQYILAHPEKREELSRTASNTLKRLWQDTLYRSQMHKNIVKGNKNHVTNKTGKIKFLNVCREIINQQCTLNEENYEKIRNKIYPYGAAPIWQKALEQYSQSNPDLVRQEINNNHKVVKIERVLKKEDVYDLTIDNTHNFCLAAGIFVHNSMDGDSAAAMRYTETKLSPISEELLFDLEKNTVNFIPNFDGSQKEPQVMPAKLPNLLLNGTMGIAVGMATNIPPHNLGELVGAITHLIDQPEAMVEDLLQFVKGPDFPTAGIIFSSQDILQAYATGKGGIVMRGLAEIKETKSDNFQIVITEIPYQVNKASLVEKIADLVKDKKLEGIKDLRDESDKDGVRIVIDLKKDAYPKKILNSLYKQTQLQETFHVNILALVDGLQPKVLTLKMVLEEYIKHRQEVVRKRTQFDLDKARERAHILEGLTIALNNIDAVIKTIKASRDREVAKVNLIKKFKLTERQAIAILEMKLATLANLERLKIENELKEKRNLIKDLAAILKSASKIKNIIKEEIKVLADKYGDERKTKVMVHSVKDFSTEDLVPNEAVVVIMTRDGYIKRVAPDTFKVQGRGGKGVIGLTTKEEDMVEFMFTTLTHNDILFFTTRGRVFQLKAYEVPQAVRTAKGTPIINFLQLGGGEKITSVLPLDKLVKSKYLFFATERGLVKKVKIEAFANVRRSGLIAIKIKDDDKLIWTKPTGGQDQIQLVTAVGQAIRFKETDVRDVGRNAAGVYGIRLKKKDDALAGMGVIKDDKEIQKKYQVLVITEQGFGKRTPLYLYKVQGRGGSGVKTVKVTAKTGRVINAFIVKADNMQDKDLIIISEKGQVIRLPFKTVNQLGRDTQGV</sequence>
<dbReference type="Pfam" id="PF03989">
    <property type="entry name" value="DNA_gyraseA_C"/>
    <property type="match status" value="6"/>
</dbReference>
<dbReference type="EMBL" id="PFAO01000030">
    <property type="protein sequence ID" value="PIT95396.1"/>
    <property type="molecule type" value="Genomic_DNA"/>
</dbReference>
<feature type="region of interest" description="Disordered" evidence="14">
    <location>
        <begin position="1"/>
        <end position="52"/>
    </location>
</feature>
<protein>
    <recommendedName>
        <fullName evidence="12">DNA gyrase subunit A</fullName>
        <ecNumber evidence="4">5.6.2.2</ecNumber>
    </recommendedName>
</protein>
<dbReference type="InterPro" id="IPR013758">
    <property type="entry name" value="Topo_IIA_A/C_ab"/>
</dbReference>
<dbReference type="NCBIfam" id="TIGR01445">
    <property type="entry name" value="intein_Nterm"/>
    <property type="match status" value="1"/>
</dbReference>
<dbReference type="InterPro" id="IPR002205">
    <property type="entry name" value="Topo_IIA_dom_A"/>
</dbReference>
<dbReference type="EC" id="5.6.2.2" evidence="4"/>
<dbReference type="GO" id="GO:0016539">
    <property type="term" value="P:intein-mediated protein splicing"/>
    <property type="evidence" value="ECO:0007669"/>
    <property type="project" value="InterPro"/>
</dbReference>
<reference evidence="17" key="1">
    <citation type="submission" date="2017-09" db="EMBL/GenBank/DDBJ databases">
        <title>Depth-based differentiation of microbial function through sediment-hosted aquifers and enrichment of novel symbionts in the deep terrestrial subsurface.</title>
        <authorList>
            <person name="Probst A.J."/>
            <person name="Ladd B."/>
            <person name="Jarett J.K."/>
            <person name="Geller-Mcgrath D.E."/>
            <person name="Sieber C.M.K."/>
            <person name="Emerson J.B."/>
            <person name="Anantharaman K."/>
            <person name="Thomas B.C."/>
            <person name="Malmstrom R."/>
            <person name="Stieglmeier M."/>
            <person name="Klingl A."/>
            <person name="Woyke T."/>
            <person name="Ryan C.M."/>
            <person name="Banfield J.F."/>
        </authorList>
    </citation>
    <scope>NUCLEOTIDE SEQUENCE [LARGE SCALE GENOMIC DNA]</scope>
</reference>
<dbReference type="GO" id="GO:0005524">
    <property type="term" value="F:ATP binding"/>
    <property type="evidence" value="ECO:0007669"/>
    <property type="project" value="UniProtKB-KW"/>
</dbReference>
<evidence type="ECO:0000256" key="6">
    <source>
        <dbReference type="ARBA" id="ARBA00022813"/>
    </source>
</evidence>
<evidence type="ECO:0000313" key="16">
    <source>
        <dbReference type="EMBL" id="PIT95396.1"/>
    </source>
</evidence>
<keyword evidence="10 13" id="KW-0238">DNA-binding</keyword>
<dbReference type="Gene3D" id="2.120.10.90">
    <property type="entry name" value="DNA gyrase/topoisomerase IV, subunit A, C-terminal"/>
    <property type="match status" value="1"/>
</dbReference>
<dbReference type="CDD" id="cd00081">
    <property type="entry name" value="Hint"/>
    <property type="match status" value="2"/>
</dbReference>
<dbReference type="InterPro" id="IPR050220">
    <property type="entry name" value="Type_II_DNA_Topoisomerases"/>
</dbReference>
<dbReference type="GO" id="GO:0003918">
    <property type="term" value="F:DNA topoisomerase type II (double strand cut, ATP-hydrolyzing) activity"/>
    <property type="evidence" value="ECO:0007669"/>
    <property type="project" value="UniProtKB-EC"/>
</dbReference>
<dbReference type="GO" id="GO:0005737">
    <property type="term" value="C:cytoplasm"/>
    <property type="evidence" value="ECO:0007669"/>
    <property type="project" value="TreeGrafter"/>
</dbReference>
<dbReference type="GO" id="GO:0009330">
    <property type="term" value="C:DNA topoisomerase type II (double strand cut, ATP-hydrolyzing) complex"/>
    <property type="evidence" value="ECO:0007669"/>
    <property type="project" value="TreeGrafter"/>
</dbReference>
<dbReference type="PANTHER" id="PTHR43493:SF5">
    <property type="entry name" value="DNA GYRASE SUBUNIT A, CHLOROPLASTIC_MITOCHONDRIAL"/>
    <property type="match status" value="1"/>
</dbReference>
<dbReference type="InterPro" id="IPR003586">
    <property type="entry name" value="Hint_dom_C"/>
</dbReference>
<dbReference type="GO" id="GO:0003677">
    <property type="term" value="F:DNA binding"/>
    <property type="evidence" value="ECO:0007669"/>
    <property type="project" value="UniProtKB-UniRule"/>
</dbReference>
<gene>
    <name evidence="16" type="ORF">COT96_01400</name>
</gene>
<keyword evidence="6" id="KW-0068">Autocatalytic cleavage</keyword>
<dbReference type="InterPro" id="IPR013760">
    <property type="entry name" value="Topo_IIA-like_dom_sf"/>
</dbReference>
<evidence type="ECO:0000259" key="15">
    <source>
        <dbReference type="PROSITE" id="PS52040"/>
    </source>
</evidence>
<keyword evidence="7" id="KW-0067">ATP-binding</keyword>
<dbReference type="PROSITE" id="PS50817">
    <property type="entry name" value="INTEIN_N_TER"/>
    <property type="match status" value="1"/>
</dbReference>
<dbReference type="Pfam" id="PF14890">
    <property type="entry name" value="Intein_splicing"/>
    <property type="match status" value="1"/>
</dbReference>
<evidence type="ECO:0000256" key="7">
    <source>
        <dbReference type="ARBA" id="ARBA00022840"/>
    </source>
</evidence>
<dbReference type="InterPro" id="IPR035516">
    <property type="entry name" value="Gyrase/topoIV_suA_C"/>
</dbReference>
<keyword evidence="9" id="KW-0799">Topoisomerase</keyword>
<name>A0A2M6WRQ7_9BACT</name>
<organism evidence="16 17">
    <name type="scientific">Candidatus Falkowbacteria bacterium CG10_big_fil_rev_8_21_14_0_10_38_22</name>
    <dbReference type="NCBI Taxonomy" id="1974564"/>
    <lineage>
        <taxon>Bacteria</taxon>
        <taxon>Candidatus Falkowiibacteriota</taxon>
    </lineage>
</organism>
<evidence type="ECO:0000256" key="12">
    <source>
        <dbReference type="ARBA" id="ARBA00026190"/>
    </source>
</evidence>
<dbReference type="GO" id="GO:0006265">
    <property type="term" value="P:DNA topological change"/>
    <property type="evidence" value="ECO:0007669"/>
    <property type="project" value="InterPro"/>
</dbReference>
<evidence type="ECO:0000256" key="9">
    <source>
        <dbReference type="ARBA" id="ARBA00023029"/>
    </source>
</evidence>
<dbReference type="SMART" id="SM00306">
    <property type="entry name" value="HintN"/>
    <property type="match status" value="1"/>
</dbReference>
<dbReference type="Proteomes" id="UP000228964">
    <property type="component" value="Unassembled WGS sequence"/>
</dbReference>
<dbReference type="NCBIfam" id="TIGR01443">
    <property type="entry name" value="intein_Cterm"/>
    <property type="match status" value="1"/>
</dbReference>
<evidence type="ECO:0000256" key="4">
    <source>
        <dbReference type="ARBA" id="ARBA00012895"/>
    </source>
</evidence>
<dbReference type="SUPFAM" id="SSF51294">
    <property type="entry name" value="Hedgehog/intein (Hint) domain"/>
    <property type="match status" value="1"/>
</dbReference>
<evidence type="ECO:0000256" key="5">
    <source>
        <dbReference type="ARBA" id="ARBA00022741"/>
    </source>
</evidence>
<comment type="similarity">
    <text evidence="3">Belongs to the type II topoisomerase GyrA/ParC subunit family.</text>
</comment>
<dbReference type="PROSITE" id="PS52040">
    <property type="entry name" value="TOPO_IIA"/>
    <property type="match status" value="1"/>
</dbReference>
<keyword evidence="8" id="KW-0651">Protein splicing</keyword>
<dbReference type="InterPro" id="IPR006141">
    <property type="entry name" value="Intein_N"/>
</dbReference>
<feature type="domain" description="Topo IIA-type catalytic" evidence="15">
    <location>
        <begin position="120"/>
        <end position="977"/>
    </location>
</feature>
<dbReference type="FunFam" id="3.30.1360.40:FF:000002">
    <property type="entry name" value="DNA gyrase subunit A"/>
    <property type="match status" value="1"/>
</dbReference>